<dbReference type="Proteomes" id="UP001596074">
    <property type="component" value="Unassembled WGS sequence"/>
</dbReference>
<dbReference type="RefSeq" id="WP_378283047.1">
    <property type="nucleotide sequence ID" value="NZ_JBHSON010000022.1"/>
</dbReference>
<protein>
    <submittedName>
        <fullName evidence="7">ABC transporter ATP-binding protein</fullName>
    </submittedName>
</protein>
<evidence type="ECO:0000256" key="2">
    <source>
        <dbReference type="ARBA" id="ARBA00022448"/>
    </source>
</evidence>
<dbReference type="InterPro" id="IPR050763">
    <property type="entry name" value="ABC_transporter_ATP-binding"/>
</dbReference>
<dbReference type="PROSITE" id="PS00211">
    <property type="entry name" value="ABC_TRANSPORTER_1"/>
    <property type="match status" value="1"/>
</dbReference>
<evidence type="ECO:0000256" key="1">
    <source>
        <dbReference type="ARBA" id="ARBA00004202"/>
    </source>
</evidence>
<dbReference type="CDD" id="cd03230">
    <property type="entry name" value="ABC_DR_subfamily_A"/>
    <property type="match status" value="1"/>
</dbReference>
<dbReference type="Pfam" id="PF00005">
    <property type="entry name" value="ABC_tran"/>
    <property type="match status" value="1"/>
</dbReference>
<proteinExistence type="predicted"/>
<evidence type="ECO:0000259" key="6">
    <source>
        <dbReference type="PROSITE" id="PS50893"/>
    </source>
</evidence>
<keyword evidence="4 7" id="KW-0067">ATP-binding</keyword>
<dbReference type="SUPFAM" id="SSF52540">
    <property type="entry name" value="P-loop containing nucleoside triphosphate hydrolases"/>
    <property type="match status" value="1"/>
</dbReference>
<dbReference type="PANTHER" id="PTHR42711">
    <property type="entry name" value="ABC TRANSPORTER ATP-BINDING PROTEIN"/>
    <property type="match status" value="1"/>
</dbReference>
<dbReference type="SMART" id="SM00382">
    <property type="entry name" value="AAA"/>
    <property type="match status" value="1"/>
</dbReference>
<dbReference type="PROSITE" id="PS50893">
    <property type="entry name" value="ABC_TRANSPORTER_2"/>
    <property type="match status" value="1"/>
</dbReference>
<dbReference type="GO" id="GO:0005524">
    <property type="term" value="F:ATP binding"/>
    <property type="evidence" value="ECO:0007669"/>
    <property type="project" value="UniProtKB-KW"/>
</dbReference>
<dbReference type="PANTHER" id="PTHR42711:SF16">
    <property type="entry name" value="ABC TRANSPORTER ATP-BINDING PROTEIN"/>
    <property type="match status" value="1"/>
</dbReference>
<evidence type="ECO:0000256" key="5">
    <source>
        <dbReference type="ARBA" id="ARBA00023251"/>
    </source>
</evidence>
<gene>
    <name evidence="7" type="ORF">ACFPZN_17500</name>
</gene>
<reference evidence="8" key="1">
    <citation type="journal article" date="2019" name="Int. J. Syst. Evol. Microbiol.">
        <title>The Global Catalogue of Microorganisms (GCM) 10K type strain sequencing project: providing services to taxonomists for standard genome sequencing and annotation.</title>
        <authorList>
            <consortium name="The Broad Institute Genomics Platform"/>
            <consortium name="The Broad Institute Genome Sequencing Center for Infectious Disease"/>
            <person name="Wu L."/>
            <person name="Ma J."/>
        </authorList>
    </citation>
    <scope>NUCLEOTIDE SEQUENCE [LARGE SCALE GENOMIC DNA]</scope>
    <source>
        <strain evidence="8">KCTC 42087</strain>
    </source>
</reference>
<comment type="caution">
    <text evidence="7">The sequence shown here is derived from an EMBL/GenBank/DDBJ whole genome shotgun (WGS) entry which is preliminary data.</text>
</comment>
<dbReference type="InterPro" id="IPR027417">
    <property type="entry name" value="P-loop_NTPase"/>
</dbReference>
<feature type="domain" description="ABC transporter" evidence="6">
    <location>
        <begin position="4"/>
        <end position="229"/>
    </location>
</feature>
<accession>A0ABW1A179</accession>
<evidence type="ECO:0000256" key="3">
    <source>
        <dbReference type="ARBA" id="ARBA00022741"/>
    </source>
</evidence>
<keyword evidence="5" id="KW-0046">Antibiotic resistance</keyword>
<evidence type="ECO:0000313" key="7">
    <source>
        <dbReference type="EMBL" id="MFC5747428.1"/>
    </source>
</evidence>
<comment type="subcellular location">
    <subcellularLocation>
        <location evidence="1">Cell membrane</location>
        <topology evidence="1">Peripheral membrane protein</topology>
    </subcellularLocation>
</comment>
<keyword evidence="3" id="KW-0547">Nucleotide-binding</keyword>
<dbReference type="InterPro" id="IPR003593">
    <property type="entry name" value="AAA+_ATPase"/>
</dbReference>
<dbReference type="InterPro" id="IPR017871">
    <property type="entry name" value="ABC_transporter-like_CS"/>
</dbReference>
<evidence type="ECO:0000256" key="4">
    <source>
        <dbReference type="ARBA" id="ARBA00022840"/>
    </source>
</evidence>
<evidence type="ECO:0000313" key="8">
    <source>
        <dbReference type="Proteomes" id="UP001596074"/>
    </source>
</evidence>
<dbReference type="EMBL" id="JBHSON010000022">
    <property type="protein sequence ID" value="MFC5747428.1"/>
    <property type="molecule type" value="Genomic_DNA"/>
</dbReference>
<organism evidence="7 8">
    <name type="scientific">Actinomadura rugatobispora</name>
    <dbReference type="NCBI Taxonomy" id="1994"/>
    <lineage>
        <taxon>Bacteria</taxon>
        <taxon>Bacillati</taxon>
        <taxon>Actinomycetota</taxon>
        <taxon>Actinomycetes</taxon>
        <taxon>Streptosporangiales</taxon>
        <taxon>Thermomonosporaceae</taxon>
        <taxon>Actinomadura</taxon>
    </lineage>
</organism>
<name>A0ABW1A179_9ACTN</name>
<sequence>MAVIEVDGLRKRYGETLAVDGVSFGVDQGEIFGILGPNGAGKTTIVECVEGVRRPDAGRISVLGLDPWRDRAKLRRVLGAQMQGGALPEKLRVGEALALYRSFYADGADPEGLLADLGLTAKRDTAYEDLSGGQAQRLSIALALIGRPRIAVLDELTTGLDPQARRDTWELVEQIRDTGVTVLLVTHFMAEAQRLCDRVAIVDRGRLVALDTPGGLIAGLDAPRRVRFRAAAPFDHAVLTGLDEVAEVGAERGETVVTGTGDLLHAVSSALVRHGVVATETRLEHATLDDAFLALTGRPFEHREKE</sequence>
<dbReference type="InterPro" id="IPR003439">
    <property type="entry name" value="ABC_transporter-like_ATP-bd"/>
</dbReference>
<dbReference type="Gene3D" id="3.40.50.300">
    <property type="entry name" value="P-loop containing nucleotide triphosphate hydrolases"/>
    <property type="match status" value="1"/>
</dbReference>
<keyword evidence="8" id="KW-1185">Reference proteome</keyword>
<keyword evidence="2" id="KW-0813">Transport</keyword>